<dbReference type="SUPFAM" id="SSF53098">
    <property type="entry name" value="Ribonuclease H-like"/>
    <property type="match status" value="1"/>
</dbReference>
<dbReference type="Pfam" id="PF00929">
    <property type="entry name" value="RNase_T"/>
    <property type="match status" value="1"/>
</dbReference>
<dbReference type="EMBL" id="FQUL01000001">
    <property type="protein sequence ID" value="SHE27252.1"/>
    <property type="molecule type" value="Genomic_DNA"/>
</dbReference>
<dbReference type="CDD" id="cd06135">
    <property type="entry name" value="Orn"/>
    <property type="match status" value="1"/>
</dbReference>
<evidence type="ECO:0000259" key="7">
    <source>
        <dbReference type="SMART" id="SM00479"/>
    </source>
</evidence>
<accession>A0A1M4S4V8</accession>
<dbReference type="FunFam" id="3.30.420.10:FF:000003">
    <property type="entry name" value="Oligoribonuclease"/>
    <property type="match status" value="1"/>
</dbReference>
<dbReference type="NCBIfam" id="NF003765">
    <property type="entry name" value="PRK05359.1"/>
    <property type="match status" value="1"/>
</dbReference>
<proteinExistence type="inferred from homology"/>
<gene>
    <name evidence="8" type="ORF">SAMN02745225_00044</name>
</gene>
<evidence type="ECO:0000256" key="5">
    <source>
        <dbReference type="ARBA" id="ARBA00057155"/>
    </source>
</evidence>
<keyword evidence="9" id="KW-1185">Reference proteome</keyword>
<dbReference type="GO" id="GO:0000175">
    <property type="term" value="F:3'-5'-RNA exonuclease activity"/>
    <property type="evidence" value="ECO:0007669"/>
    <property type="project" value="InterPro"/>
</dbReference>
<dbReference type="PANTHER" id="PTHR11046:SF0">
    <property type="entry name" value="OLIGORIBONUCLEASE, MITOCHONDRIAL"/>
    <property type="match status" value="1"/>
</dbReference>
<evidence type="ECO:0000256" key="2">
    <source>
        <dbReference type="ARBA" id="ARBA00022722"/>
    </source>
</evidence>
<dbReference type="InterPro" id="IPR012337">
    <property type="entry name" value="RNaseH-like_sf"/>
</dbReference>
<comment type="function">
    <text evidence="5">3'-to-5' exoribonuclease specific for small oligoribonucleotides.</text>
</comment>
<reference evidence="9" key="1">
    <citation type="submission" date="2016-11" db="EMBL/GenBank/DDBJ databases">
        <authorList>
            <person name="Varghese N."/>
            <person name="Submissions S."/>
        </authorList>
    </citation>
    <scope>NUCLEOTIDE SEQUENCE [LARGE SCALE GENOMIC DNA]</scope>
    <source>
        <strain evidence="9">DSM 19514</strain>
    </source>
</reference>
<dbReference type="AlphaFoldDB" id="A0A1M4S4V8"/>
<dbReference type="InterPro" id="IPR013520">
    <property type="entry name" value="Ribonucl_H"/>
</dbReference>
<dbReference type="InterPro" id="IPR036397">
    <property type="entry name" value="RNaseH_sf"/>
</dbReference>
<dbReference type="STRING" id="1121881.SAMN02745225_00044"/>
<evidence type="ECO:0000313" key="8">
    <source>
        <dbReference type="EMBL" id="SHE27252.1"/>
    </source>
</evidence>
<evidence type="ECO:0000256" key="3">
    <source>
        <dbReference type="ARBA" id="ARBA00022801"/>
    </source>
</evidence>
<feature type="domain" description="Exonuclease" evidence="7">
    <location>
        <begin position="1"/>
        <end position="175"/>
    </location>
</feature>
<name>A0A1M4S4V8_9ACTN</name>
<dbReference type="GO" id="GO:0003676">
    <property type="term" value="F:nucleic acid binding"/>
    <property type="evidence" value="ECO:0007669"/>
    <property type="project" value="InterPro"/>
</dbReference>
<organism evidence="8 9">
    <name type="scientific">Ferrithrix thermotolerans DSM 19514</name>
    <dbReference type="NCBI Taxonomy" id="1121881"/>
    <lineage>
        <taxon>Bacteria</taxon>
        <taxon>Bacillati</taxon>
        <taxon>Actinomycetota</taxon>
        <taxon>Acidimicrobiia</taxon>
        <taxon>Acidimicrobiales</taxon>
        <taxon>Acidimicrobiaceae</taxon>
        <taxon>Ferrithrix</taxon>
    </lineage>
</organism>
<evidence type="ECO:0000256" key="4">
    <source>
        <dbReference type="ARBA" id="ARBA00022839"/>
    </source>
</evidence>
<dbReference type="Gene3D" id="3.30.420.10">
    <property type="entry name" value="Ribonuclease H-like superfamily/Ribonuclease H"/>
    <property type="match status" value="1"/>
</dbReference>
<dbReference type="PANTHER" id="PTHR11046">
    <property type="entry name" value="OLIGORIBONUCLEASE, MITOCHONDRIAL"/>
    <property type="match status" value="1"/>
</dbReference>
<dbReference type="Proteomes" id="UP000184295">
    <property type="component" value="Unassembled WGS sequence"/>
</dbReference>
<evidence type="ECO:0000313" key="9">
    <source>
        <dbReference type="Proteomes" id="UP000184295"/>
    </source>
</evidence>
<evidence type="ECO:0000256" key="1">
    <source>
        <dbReference type="ARBA" id="ARBA00009921"/>
    </source>
</evidence>
<keyword evidence="2" id="KW-0540">Nuclease</keyword>
<keyword evidence="3" id="KW-0378">Hydrolase</keyword>
<protein>
    <recommendedName>
        <fullName evidence="6">Oligoribonuclease</fullName>
    </recommendedName>
</protein>
<keyword evidence="4" id="KW-0269">Exonuclease</keyword>
<sequence>MIWMDLEMTGLDPKRHVIVEIATLITDFELNVVAEGPDLVISATAEQLAEMDEVVTAMHRRSGLLSEIAFSNTDLQEAQEATLDFIKGHIKEPRSAPLCGNSIGTDRRFLEEYMPKVEEYLHYRNIDVSSIKELAKRWYPGIMKHAPTKQMGHRALDDIRESIAELEFYRSSIFRDTPVYSDESEPSLEG</sequence>
<dbReference type="InterPro" id="IPR022894">
    <property type="entry name" value="Oligoribonuclease"/>
</dbReference>
<dbReference type="SMART" id="SM00479">
    <property type="entry name" value="EXOIII"/>
    <property type="match status" value="1"/>
</dbReference>
<comment type="similarity">
    <text evidence="1">Belongs to the oligoribonuclease family.</text>
</comment>
<evidence type="ECO:0000256" key="6">
    <source>
        <dbReference type="ARBA" id="ARBA00070964"/>
    </source>
</evidence>